<dbReference type="FunFam" id="3.40.50.1240:FF:000003">
    <property type="entry name" value="2,3-bisphosphoglycerate-dependent phosphoglycerate mutase"/>
    <property type="match status" value="1"/>
</dbReference>
<dbReference type="HAMAP" id="MF_01039">
    <property type="entry name" value="PGAM_GpmA"/>
    <property type="match status" value="1"/>
</dbReference>
<dbReference type="EC" id="5.4.2.11" evidence="6 10"/>
<feature type="binding site" evidence="6 8">
    <location>
        <begin position="22"/>
        <end position="23"/>
    </location>
    <ligand>
        <name>substrate</name>
    </ligand>
</feature>
<feature type="binding site" evidence="6 8">
    <location>
        <position position="61"/>
    </location>
    <ligand>
        <name>substrate</name>
    </ligand>
</feature>
<evidence type="ECO:0000256" key="9">
    <source>
        <dbReference type="PIRSR" id="PIRSR613078-3"/>
    </source>
</evidence>
<dbReference type="UniPathway" id="UPA00109">
    <property type="reaction ID" value="UER00186"/>
</dbReference>
<comment type="catalytic activity">
    <reaction evidence="1 6 10">
        <text>(2R)-2-phosphoglycerate = (2R)-3-phosphoglycerate</text>
        <dbReference type="Rhea" id="RHEA:15901"/>
        <dbReference type="ChEBI" id="CHEBI:58272"/>
        <dbReference type="ChEBI" id="CHEBI:58289"/>
        <dbReference type="EC" id="5.4.2.11"/>
    </reaction>
</comment>
<dbReference type="Proteomes" id="UP000006764">
    <property type="component" value="Chromosome"/>
</dbReference>
<proteinExistence type="inferred from homology"/>
<keyword evidence="5 6" id="KW-0413">Isomerase</keyword>
<dbReference type="NCBIfam" id="TIGR01258">
    <property type="entry name" value="pgm_1"/>
    <property type="match status" value="1"/>
</dbReference>
<feature type="binding site" evidence="6 8">
    <location>
        <begin position="115"/>
        <end position="116"/>
    </location>
    <ligand>
        <name>substrate</name>
    </ligand>
</feature>
<evidence type="ECO:0000313" key="12">
    <source>
        <dbReference type="Proteomes" id="UP000006764"/>
    </source>
</evidence>
<evidence type="ECO:0000256" key="6">
    <source>
        <dbReference type="HAMAP-Rule" id="MF_01039"/>
    </source>
</evidence>
<comment type="similarity">
    <text evidence="2 6">Belongs to the phosphoglycerate mutase family. BPG-dependent PGAM subfamily.</text>
</comment>
<dbReference type="GO" id="GO:0006096">
    <property type="term" value="P:glycolytic process"/>
    <property type="evidence" value="ECO:0007669"/>
    <property type="project" value="UniProtKB-UniRule"/>
</dbReference>
<dbReference type="InterPro" id="IPR029033">
    <property type="entry name" value="His_PPase_superfam"/>
</dbReference>
<dbReference type="InterPro" id="IPR001345">
    <property type="entry name" value="PG/BPGM_mutase_AS"/>
</dbReference>
<feature type="active site" description="Proton donor/acceptor" evidence="6 7">
    <location>
        <position position="88"/>
    </location>
</feature>
<evidence type="ECO:0000313" key="11">
    <source>
        <dbReference type="EMBL" id="AJD48579.1"/>
    </source>
</evidence>
<evidence type="ECO:0000256" key="2">
    <source>
        <dbReference type="ARBA" id="ARBA00006717"/>
    </source>
</evidence>
<dbReference type="RefSeq" id="WP_041025982.1">
    <property type="nucleotide sequence ID" value="NZ_CP004387.1"/>
</dbReference>
<dbReference type="EMBL" id="CP004387">
    <property type="protein sequence ID" value="AJD48579.1"/>
    <property type="molecule type" value="Genomic_DNA"/>
</dbReference>
<dbReference type="GO" id="GO:0004619">
    <property type="term" value="F:phosphoglycerate mutase activity"/>
    <property type="evidence" value="ECO:0007669"/>
    <property type="project" value="UniProtKB-UniRule"/>
</dbReference>
<feature type="active site" description="Tele-phosphohistidine intermediate" evidence="6 7">
    <location>
        <position position="10"/>
    </location>
</feature>
<feature type="site" description="Transition state stabilizer" evidence="6 9">
    <location>
        <position position="183"/>
    </location>
</feature>
<dbReference type="NCBIfam" id="NF010718">
    <property type="entry name" value="PRK14120.1"/>
    <property type="match status" value="1"/>
</dbReference>
<organism evidence="11 12">
    <name type="scientific">Isoalcanivorax pacificus W11-5</name>
    <dbReference type="NCBI Taxonomy" id="391936"/>
    <lineage>
        <taxon>Bacteria</taxon>
        <taxon>Pseudomonadati</taxon>
        <taxon>Pseudomonadota</taxon>
        <taxon>Gammaproteobacteria</taxon>
        <taxon>Oceanospirillales</taxon>
        <taxon>Alcanivoracaceae</taxon>
        <taxon>Isoalcanivorax</taxon>
    </lineage>
</organism>
<protein>
    <recommendedName>
        <fullName evidence="6 10">2,3-bisphosphoglycerate-dependent phosphoglycerate mutase</fullName>
        <shortName evidence="6">BPG-dependent PGAM</shortName>
        <shortName evidence="6">PGAM</shortName>
        <shortName evidence="6">Phosphoglyceromutase</shortName>
        <shortName evidence="6">dPGM</shortName>
        <ecNumber evidence="6 10">5.4.2.11</ecNumber>
    </recommendedName>
</protein>
<evidence type="ECO:0000256" key="10">
    <source>
        <dbReference type="RuleBase" id="RU004512"/>
    </source>
</evidence>
<dbReference type="SUPFAM" id="SSF53254">
    <property type="entry name" value="Phosphoglycerate mutase-like"/>
    <property type="match status" value="1"/>
</dbReference>
<accession>A0A0B4XJY4</accession>
<dbReference type="Gene3D" id="3.40.50.1240">
    <property type="entry name" value="Phosphoglycerate mutase-like"/>
    <property type="match status" value="1"/>
</dbReference>
<evidence type="ECO:0000256" key="4">
    <source>
        <dbReference type="ARBA" id="ARBA00023152"/>
    </source>
</evidence>
<dbReference type="KEGG" id="apac:S7S_10835"/>
<evidence type="ECO:0000256" key="7">
    <source>
        <dbReference type="PIRSR" id="PIRSR613078-1"/>
    </source>
</evidence>
<name>A0A0B4XJY4_9GAMM</name>
<gene>
    <name evidence="6" type="primary">gpmA</name>
    <name evidence="11" type="ORF">S7S_10835</name>
</gene>
<dbReference type="HOGENOM" id="CLU_033323_1_1_6"/>
<dbReference type="OrthoDB" id="9781415at2"/>
<keyword evidence="4 6" id="KW-0324">Glycolysis</keyword>
<dbReference type="GO" id="GO:0006094">
    <property type="term" value="P:gluconeogenesis"/>
    <property type="evidence" value="ECO:0007669"/>
    <property type="project" value="UniProtKB-UniRule"/>
</dbReference>
<dbReference type="CDD" id="cd07067">
    <property type="entry name" value="HP_PGM_like"/>
    <property type="match status" value="1"/>
</dbReference>
<comment type="subunit">
    <text evidence="6">Homodimer.</text>
</comment>
<comment type="pathway">
    <text evidence="6 10">Carbohydrate degradation; glycolysis; pyruvate from D-glyceraldehyde 3-phosphate: step 3/5.</text>
</comment>
<feature type="binding site" evidence="6 8">
    <location>
        <begin position="9"/>
        <end position="16"/>
    </location>
    <ligand>
        <name>substrate</name>
    </ligand>
</feature>
<dbReference type="STRING" id="391936.S7S_10835"/>
<feature type="binding site" evidence="6 8">
    <location>
        <position position="99"/>
    </location>
    <ligand>
        <name>substrate</name>
    </ligand>
</feature>
<dbReference type="Pfam" id="PF00300">
    <property type="entry name" value="His_Phos_1"/>
    <property type="match status" value="2"/>
</dbReference>
<dbReference type="AlphaFoldDB" id="A0A0B4XJY4"/>
<keyword evidence="12" id="KW-1185">Reference proteome</keyword>
<evidence type="ECO:0000256" key="5">
    <source>
        <dbReference type="ARBA" id="ARBA00023235"/>
    </source>
</evidence>
<feature type="binding site" evidence="6 8">
    <location>
        <begin position="88"/>
        <end position="91"/>
    </location>
    <ligand>
        <name>substrate</name>
    </ligand>
</feature>
<evidence type="ECO:0000256" key="1">
    <source>
        <dbReference type="ARBA" id="ARBA00000380"/>
    </source>
</evidence>
<dbReference type="NCBIfam" id="NF010713">
    <property type="entry name" value="PRK14115.1"/>
    <property type="match status" value="1"/>
</dbReference>
<dbReference type="InterPro" id="IPR005952">
    <property type="entry name" value="Phosphogly_mut1"/>
</dbReference>
<reference evidence="11 12" key="1">
    <citation type="journal article" date="2012" name="J. Bacteriol.">
        <title>Genome sequence of an alkane-degrading bacterium, Alcanivorax pacificus type strain W11-5, isolated from deep sea sediment.</title>
        <authorList>
            <person name="Lai Q."/>
            <person name="Shao Z."/>
        </authorList>
    </citation>
    <scope>NUCLEOTIDE SEQUENCE [LARGE SCALE GENOMIC DNA]</scope>
    <source>
        <strain evidence="11 12">W11-5</strain>
    </source>
</reference>
<feature type="binding site" evidence="6 8">
    <location>
        <begin position="184"/>
        <end position="185"/>
    </location>
    <ligand>
        <name>substrate</name>
    </ligand>
</feature>
<dbReference type="PROSITE" id="PS00175">
    <property type="entry name" value="PG_MUTASE"/>
    <property type="match status" value="1"/>
</dbReference>
<sequence length="248" mass="28108">MTTKLVLVRHGQSQWNQENRFTGWKDVDLTDQGRAEAARAGELLKEAGFEFDVAYTSVLKRAIRTLWTILDGMDQMWIPVIRNWRLNERHYGALQGLNKAETAQKYGDEQVLIWRRSYDTPPPQMTRDDERYAGKLRVYRDLTEEQIPLSESLKDTVDRFVPYFDAEIAPQIRAGKQVLIVAHGNSLRALVKHLDNVSDEDILKLNIPTGIPLVYELDDNLKPIKSGYLGDADAAEKAAAAVANQGKA</sequence>
<dbReference type="InterPro" id="IPR013078">
    <property type="entry name" value="His_Pase_superF_clade-1"/>
</dbReference>
<comment type="function">
    <text evidence="6 10">Catalyzes the interconversion of 2-phosphoglycerate and 3-phosphoglycerate.</text>
</comment>
<dbReference type="SMART" id="SM00855">
    <property type="entry name" value="PGAM"/>
    <property type="match status" value="1"/>
</dbReference>
<evidence type="ECO:0000256" key="8">
    <source>
        <dbReference type="PIRSR" id="PIRSR613078-2"/>
    </source>
</evidence>
<keyword evidence="3 6" id="KW-0312">Gluconeogenesis</keyword>
<dbReference type="PIRSF" id="PIRSF000709">
    <property type="entry name" value="6PFK_2-Ptase"/>
    <property type="match status" value="1"/>
</dbReference>
<dbReference type="PANTHER" id="PTHR11931">
    <property type="entry name" value="PHOSPHOGLYCERATE MUTASE"/>
    <property type="match status" value="1"/>
</dbReference>
<evidence type="ECO:0000256" key="3">
    <source>
        <dbReference type="ARBA" id="ARBA00022432"/>
    </source>
</evidence>